<keyword evidence="4" id="KW-1185">Reference proteome</keyword>
<evidence type="ECO:0000256" key="1">
    <source>
        <dbReference type="SAM" id="Phobius"/>
    </source>
</evidence>
<keyword evidence="1" id="KW-0812">Transmembrane</keyword>
<dbReference type="EMBL" id="SBKQ01000005">
    <property type="protein sequence ID" value="RXR33026.1"/>
    <property type="molecule type" value="Genomic_DNA"/>
</dbReference>
<feature type="transmembrane region" description="Helical" evidence="1">
    <location>
        <begin position="73"/>
        <end position="90"/>
    </location>
</feature>
<keyword evidence="1" id="KW-0472">Membrane</keyword>
<dbReference type="InterPro" id="IPR025402">
    <property type="entry name" value="DMP19_C"/>
</dbReference>
<evidence type="ECO:0000259" key="2">
    <source>
        <dbReference type="Pfam" id="PF14300"/>
    </source>
</evidence>
<proteinExistence type="predicted"/>
<keyword evidence="1" id="KW-1133">Transmembrane helix</keyword>
<dbReference type="Proteomes" id="UP000289734">
    <property type="component" value="Unassembled WGS sequence"/>
</dbReference>
<dbReference type="Gene3D" id="1.20.1420.60">
    <property type="match status" value="1"/>
</dbReference>
<protein>
    <submittedName>
        <fullName evidence="3">DUF4375 domain-containing protein</fullName>
    </submittedName>
</protein>
<name>A0A4V1N4Q9_9FLAO</name>
<comment type="caution">
    <text evidence="3">The sequence shown here is derived from an EMBL/GenBank/DDBJ whole genome shotgun (WGS) entry which is preliminary data.</text>
</comment>
<evidence type="ECO:0000313" key="3">
    <source>
        <dbReference type="EMBL" id="RXR33026.1"/>
    </source>
</evidence>
<dbReference type="Pfam" id="PF14300">
    <property type="entry name" value="DMP19"/>
    <property type="match status" value="1"/>
</dbReference>
<dbReference type="OrthoDB" id="7989464at2"/>
<evidence type="ECO:0000313" key="4">
    <source>
        <dbReference type="Proteomes" id="UP000289734"/>
    </source>
</evidence>
<feature type="domain" description="DNA mimic protein DMP19 C-terminal" evidence="2">
    <location>
        <begin position="171"/>
        <end position="294"/>
    </location>
</feature>
<accession>A0A4V1N4Q9</accession>
<dbReference type="AlphaFoldDB" id="A0A4V1N4Q9"/>
<sequence>MKRSAKSPDFAAILREQPATTLPGNNHKNHPVVGHVGFFFRFGLVGRLGGVFKSYININIFISCKHLTKSMKTGIILIVIILIIIGIYWFRSKSKVYEKAPIDFVMLESKTESTDYLPIVDKNWLKEIELKYAGKEWKTYPNEHTDQSEKLCNDVYRPWKGEITHSEFLNKMTKEQRMYFALINFESQTNNGGVYQFLFNNSELSLITLEAMKAAKMDKLAADYEKVLHEYFGKFETIQDLNKQFQDDSKKWDKRWNSFAEGYKELESTFEIENYFYDEDYVKEFQAKMVEFVKSNRNGLMKIE</sequence>
<reference evidence="4" key="1">
    <citation type="submission" date="2019-01" db="EMBL/GenBank/DDBJ databases">
        <title>Cytophagaceae bacterium strain CAR-16.</title>
        <authorList>
            <person name="Chen W.-M."/>
        </authorList>
    </citation>
    <scope>NUCLEOTIDE SEQUENCE [LARGE SCALE GENOMIC DNA]</scope>
    <source>
        <strain evidence="4">ICH-30</strain>
    </source>
</reference>
<dbReference type="RefSeq" id="WP_129463870.1">
    <property type="nucleotide sequence ID" value="NZ_SBKQ01000005.1"/>
</dbReference>
<organism evidence="3 4">
    <name type="scientific">Flavobacterium piscinae</name>
    <dbReference type="NCBI Taxonomy" id="2506424"/>
    <lineage>
        <taxon>Bacteria</taxon>
        <taxon>Pseudomonadati</taxon>
        <taxon>Bacteroidota</taxon>
        <taxon>Flavobacteriia</taxon>
        <taxon>Flavobacteriales</taxon>
        <taxon>Flavobacteriaceae</taxon>
        <taxon>Flavobacterium</taxon>
    </lineage>
</organism>
<gene>
    <name evidence="3" type="ORF">EQG68_05910</name>
</gene>